<organism evidence="2 3">
    <name type="scientific">Sphingomonas abaci</name>
    <dbReference type="NCBI Taxonomy" id="237611"/>
    <lineage>
        <taxon>Bacteria</taxon>
        <taxon>Pseudomonadati</taxon>
        <taxon>Pseudomonadota</taxon>
        <taxon>Alphaproteobacteria</taxon>
        <taxon>Sphingomonadales</taxon>
        <taxon>Sphingomonadaceae</taxon>
        <taxon>Sphingomonas</taxon>
    </lineage>
</organism>
<dbReference type="EMBL" id="JACHNY010000003">
    <property type="protein sequence ID" value="MBB4617445.1"/>
    <property type="molecule type" value="Genomic_DNA"/>
</dbReference>
<gene>
    <name evidence="2" type="ORF">GGQ96_001573</name>
</gene>
<feature type="region of interest" description="Disordered" evidence="1">
    <location>
        <begin position="417"/>
        <end position="438"/>
    </location>
</feature>
<comment type="caution">
    <text evidence="2">The sequence shown here is derived from an EMBL/GenBank/DDBJ whole genome shotgun (WGS) entry which is preliminary data.</text>
</comment>
<proteinExistence type="predicted"/>
<evidence type="ECO:0000313" key="2">
    <source>
        <dbReference type="EMBL" id="MBB4617445.1"/>
    </source>
</evidence>
<evidence type="ECO:0000256" key="1">
    <source>
        <dbReference type="SAM" id="MobiDB-lite"/>
    </source>
</evidence>
<accession>A0A7W7AJP0</accession>
<keyword evidence="3" id="KW-1185">Reference proteome</keyword>
<dbReference type="RefSeq" id="WP_184113305.1">
    <property type="nucleotide sequence ID" value="NZ_JACHNY010000003.1"/>
</dbReference>
<dbReference type="AlphaFoldDB" id="A0A7W7AJP0"/>
<evidence type="ECO:0000313" key="3">
    <source>
        <dbReference type="Proteomes" id="UP000574769"/>
    </source>
</evidence>
<feature type="compositionally biased region" description="Low complexity" evidence="1">
    <location>
        <begin position="425"/>
        <end position="438"/>
    </location>
</feature>
<name>A0A7W7AJP0_9SPHN</name>
<dbReference type="Proteomes" id="UP000574769">
    <property type="component" value="Unassembled WGS sequence"/>
</dbReference>
<reference evidence="2 3" key="1">
    <citation type="submission" date="2020-08" db="EMBL/GenBank/DDBJ databases">
        <title>Genomic Encyclopedia of Type Strains, Phase IV (KMG-IV): sequencing the most valuable type-strain genomes for metagenomic binning, comparative biology and taxonomic classification.</title>
        <authorList>
            <person name="Goeker M."/>
        </authorList>
    </citation>
    <scope>NUCLEOTIDE SEQUENCE [LARGE SCALE GENOMIC DNA]</scope>
    <source>
        <strain evidence="2 3">DSM 15867</strain>
    </source>
</reference>
<sequence>MEASICPPEVVDAAAGAAVALGGYAAALAWLKAAPDGDPAANLLRGRIHMALGDPQEARLRLECVTISGDPGQRAQAELGLIQAGLKAGTLKGSDATTRLEALAFRWRGDETERATLRLWMDLAEQRNDTRQALRAGAALFRYGGPTATTGALLATLQSMLVAALSPGSGLPLDQSAGLLWDYRDLAPAGNSGDTLAYVLANRLQDAGLYGRAADLLDYQLQQRAQDIETGPLSIRVATLRVLARTPDQAVRLLRRTAPIRYPAGMTADRHRVEAAALTLLGKPADAMATLQDVPNARGIASEIYWRERDWTHLIATGEPLLPAPRNLSDVGQAIVLCHAIALSMLGRDAALDRLRGRYAAAFTNLPTAPVFAMLTDTRTPVDPARLGKAMTALPSATPAGDVGDLIDRGEAAMQALATPPPATPKTGARPAKAPGTA</sequence>
<protein>
    <submittedName>
        <fullName evidence="2">Putative negative regulator of RcsB-dependent stress response</fullName>
    </submittedName>
</protein>